<accession>A0A4Z1FVU7</accession>
<evidence type="ECO:0000313" key="3">
    <source>
        <dbReference type="EMBL" id="TGO25841.1"/>
    </source>
</evidence>
<dbReference type="EMBL" id="PQXI01000071">
    <property type="protein sequence ID" value="TGO25841.1"/>
    <property type="molecule type" value="Genomic_DNA"/>
</dbReference>
<proteinExistence type="predicted"/>
<evidence type="ECO:0000256" key="2">
    <source>
        <dbReference type="SAM" id="MobiDB-lite"/>
    </source>
</evidence>
<comment type="caution">
    <text evidence="3">The sequence shown here is derived from an EMBL/GenBank/DDBJ whole genome shotgun (WGS) entry which is preliminary data.</text>
</comment>
<feature type="coiled-coil region" evidence="1">
    <location>
        <begin position="239"/>
        <end position="266"/>
    </location>
</feature>
<protein>
    <submittedName>
        <fullName evidence="3">Uncharacterized protein</fullName>
    </submittedName>
</protein>
<dbReference type="AlphaFoldDB" id="A0A4Z1FVU7"/>
<reference evidence="3 4" key="1">
    <citation type="submission" date="2017-12" db="EMBL/GenBank/DDBJ databases">
        <title>Comparative genomics of Botrytis spp.</title>
        <authorList>
            <person name="Valero-Jimenez C.A."/>
            <person name="Tapia P."/>
            <person name="Veloso J."/>
            <person name="Silva-Moreno E."/>
            <person name="Staats M."/>
            <person name="Valdes J.H."/>
            <person name="Van Kan J.A.L."/>
        </authorList>
    </citation>
    <scope>NUCLEOTIDE SEQUENCE [LARGE SCALE GENOMIC DNA]</scope>
    <source>
        <strain evidence="3 4">Bp0003</strain>
    </source>
</reference>
<name>A0A4Z1FVU7_9HELO</name>
<feature type="compositionally biased region" description="Basic and acidic residues" evidence="2">
    <location>
        <begin position="22"/>
        <end position="48"/>
    </location>
</feature>
<feature type="compositionally biased region" description="Polar residues" evidence="2">
    <location>
        <begin position="1"/>
        <end position="21"/>
    </location>
</feature>
<feature type="region of interest" description="Disordered" evidence="2">
    <location>
        <begin position="344"/>
        <end position="387"/>
    </location>
</feature>
<evidence type="ECO:0000256" key="1">
    <source>
        <dbReference type="SAM" id="Coils"/>
    </source>
</evidence>
<keyword evidence="1" id="KW-0175">Coiled coil</keyword>
<gene>
    <name evidence="3" type="ORF">BPAE_0071g00120</name>
</gene>
<feature type="region of interest" description="Disordered" evidence="2">
    <location>
        <begin position="1"/>
        <end position="69"/>
    </location>
</feature>
<sequence length="473" mass="52857">MNFTTKNTASGDAQASTSSSPRDARKHGIELDNNDEHQFAKRTRREEVPITPSKKSTDHAQRNIKGKSKAILFTTSRVEGSTGHISVGLSDKPRGHSSPLPATNDHHMVDPVTQDTTSTASQEVSREHDYERLKQLLQQKDNEILALKIKLEVREEFDIEAIAREGELKDTIEKHRSDAEYWRERSSCGLESCRILQEKYKILEVKLETVTTELQVKNKNLEAEHEAVKVDFQEQCTVVAIQETELAELQEKYDILEAKYKTLKAIDINQASYVLFEGRKSPEFISVNPDKPLFTDEELAAKRKELADQNAAELQKALEDRRNNVVKDCDIAIQSIEVVPEDMRLSEVPEEMSDAGSRSSSPKRTGSSVPLRYATPSVTTKSPDPPNTYESNCHFLVQSAATNLKISAGSRLSIRSACLTHDANCPSNEARPSITRKCSTCPEGARKPWEWLSQGGFSSNGQMNDSKVSVPVC</sequence>
<evidence type="ECO:0000313" key="4">
    <source>
        <dbReference type="Proteomes" id="UP000297910"/>
    </source>
</evidence>
<dbReference type="Proteomes" id="UP000297910">
    <property type="component" value="Unassembled WGS sequence"/>
</dbReference>
<organism evidence="3 4">
    <name type="scientific">Botrytis paeoniae</name>
    <dbReference type="NCBI Taxonomy" id="278948"/>
    <lineage>
        <taxon>Eukaryota</taxon>
        <taxon>Fungi</taxon>
        <taxon>Dikarya</taxon>
        <taxon>Ascomycota</taxon>
        <taxon>Pezizomycotina</taxon>
        <taxon>Leotiomycetes</taxon>
        <taxon>Helotiales</taxon>
        <taxon>Sclerotiniaceae</taxon>
        <taxon>Botrytis</taxon>
    </lineage>
</organism>
<feature type="region of interest" description="Disordered" evidence="2">
    <location>
        <begin position="83"/>
        <end position="109"/>
    </location>
</feature>
<keyword evidence="4" id="KW-1185">Reference proteome</keyword>
<feature type="compositionally biased region" description="Low complexity" evidence="2">
    <location>
        <begin position="356"/>
        <end position="368"/>
    </location>
</feature>